<dbReference type="EMBL" id="LAZR01016100">
    <property type="protein sequence ID" value="KKM05967.1"/>
    <property type="molecule type" value="Genomic_DNA"/>
</dbReference>
<comment type="caution">
    <text evidence="1">The sequence shown here is derived from an EMBL/GenBank/DDBJ whole genome shotgun (WGS) entry which is preliminary data.</text>
</comment>
<accession>A0A0F9HRW8</accession>
<gene>
    <name evidence="1" type="ORF">LCGC14_1748710</name>
</gene>
<evidence type="ECO:0000313" key="1">
    <source>
        <dbReference type="EMBL" id="KKM05967.1"/>
    </source>
</evidence>
<protein>
    <recommendedName>
        <fullName evidence="2">Smr domain-containing protein</fullName>
    </recommendedName>
</protein>
<reference evidence="1" key="1">
    <citation type="journal article" date="2015" name="Nature">
        <title>Complex archaea that bridge the gap between prokaryotes and eukaryotes.</title>
        <authorList>
            <person name="Spang A."/>
            <person name="Saw J.H."/>
            <person name="Jorgensen S.L."/>
            <person name="Zaremba-Niedzwiedzka K."/>
            <person name="Martijn J."/>
            <person name="Lind A.E."/>
            <person name="van Eijk R."/>
            <person name="Schleper C."/>
            <person name="Guy L."/>
            <person name="Ettema T.J."/>
        </authorList>
    </citation>
    <scope>NUCLEOTIDE SEQUENCE</scope>
</reference>
<organism evidence="1">
    <name type="scientific">marine sediment metagenome</name>
    <dbReference type="NCBI Taxonomy" id="412755"/>
    <lineage>
        <taxon>unclassified sequences</taxon>
        <taxon>metagenomes</taxon>
        <taxon>ecological metagenomes</taxon>
    </lineage>
</organism>
<name>A0A0F9HRW8_9ZZZZ</name>
<proteinExistence type="predicted"/>
<evidence type="ECO:0008006" key="2">
    <source>
        <dbReference type="Google" id="ProtNLM"/>
    </source>
</evidence>
<sequence>MRLDVHKFTLNEALDEIMIKFYECVELQDFSLEIIHGYKHGTRIKDYIRSSGFIKEAARFRYEFVSKNFADKGVTIFLLKSSKNISKINPIQRSPSTGTISENKMPLNFCLKCKIALIFIKEVNWYECPNCGKLTRR</sequence>
<dbReference type="AlphaFoldDB" id="A0A0F9HRW8"/>